<reference evidence="2" key="1">
    <citation type="submission" date="2017-02" db="EMBL/GenBank/DDBJ databases">
        <authorList>
            <person name="Varghese N."/>
            <person name="Submissions S."/>
        </authorList>
    </citation>
    <scope>NUCLEOTIDE SEQUENCE [LARGE SCALE GENOMIC DNA]</scope>
    <source>
        <strain evidence="2">DSM 16521</strain>
    </source>
</reference>
<dbReference type="Gene3D" id="3.40.50.10320">
    <property type="entry name" value="LmbE-like"/>
    <property type="match status" value="1"/>
</dbReference>
<keyword evidence="2" id="KW-1185">Reference proteome</keyword>
<dbReference type="OrthoDB" id="9815144at2"/>
<dbReference type="SUPFAM" id="SSF102588">
    <property type="entry name" value="LmbE-like"/>
    <property type="match status" value="1"/>
</dbReference>
<evidence type="ECO:0000313" key="2">
    <source>
        <dbReference type="Proteomes" id="UP000189933"/>
    </source>
</evidence>
<proteinExistence type="predicted"/>
<accession>A0A1T4MEZ4</accession>
<dbReference type="PANTHER" id="PTHR12993">
    <property type="entry name" value="N-ACETYLGLUCOSAMINYL-PHOSPHATIDYLINOSITOL DE-N-ACETYLASE-RELATED"/>
    <property type="match status" value="1"/>
</dbReference>
<dbReference type="InterPro" id="IPR024078">
    <property type="entry name" value="LmbE-like_dom_sf"/>
</dbReference>
<dbReference type="AlphaFoldDB" id="A0A1T4MEZ4"/>
<protein>
    <submittedName>
        <fullName evidence="1">N-acetylglucosaminyl deacetylase, LmbE family</fullName>
    </submittedName>
</protein>
<dbReference type="RefSeq" id="WP_159071940.1">
    <property type="nucleotide sequence ID" value="NZ_FUXM01000004.1"/>
</dbReference>
<sequence length="239" mass="27000">MATLMFVLAHPDDESFGAGGTIARYARRGHRVVLVCATRGEAGKCGDPPLCRQEELGEVRERELRAAAEVLGISRVEFLGYRDKEVLLANPAEIVGKIVQLLKEERPEALVTFGPDGISGHVDHRAISHFATLAFWSLPEEERPARLYYYAWEQGVREHLQLRQALPSLPVTTVLDVGEWVEVKKQALLCHRTQHLSLERVFFSLTEEQLQKALSKEGFHRVWPVWTGGEKERGILNNK</sequence>
<dbReference type="InterPro" id="IPR003737">
    <property type="entry name" value="GlcNAc_PI_deacetylase-related"/>
</dbReference>
<dbReference type="Proteomes" id="UP000189933">
    <property type="component" value="Unassembled WGS sequence"/>
</dbReference>
<evidence type="ECO:0000313" key="1">
    <source>
        <dbReference type="EMBL" id="SJZ65483.1"/>
    </source>
</evidence>
<organism evidence="1 2">
    <name type="scientific">Carboxydocella sporoproducens DSM 16521</name>
    <dbReference type="NCBI Taxonomy" id="1121270"/>
    <lineage>
        <taxon>Bacteria</taxon>
        <taxon>Bacillati</taxon>
        <taxon>Bacillota</taxon>
        <taxon>Clostridia</taxon>
        <taxon>Eubacteriales</taxon>
        <taxon>Clostridiales Family XVI. Incertae Sedis</taxon>
        <taxon>Carboxydocella</taxon>
    </lineage>
</organism>
<dbReference type="Pfam" id="PF02585">
    <property type="entry name" value="PIG-L"/>
    <property type="match status" value="1"/>
</dbReference>
<name>A0A1T4MEZ4_9FIRM</name>
<dbReference type="EMBL" id="FUXM01000004">
    <property type="protein sequence ID" value="SJZ65483.1"/>
    <property type="molecule type" value="Genomic_DNA"/>
</dbReference>
<dbReference type="GO" id="GO:0016811">
    <property type="term" value="F:hydrolase activity, acting on carbon-nitrogen (but not peptide) bonds, in linear amides"/>
    <property type="evidence" value="ECO:0007669"/>
    <property type="project" value="TreeGrafter"/>
</dbReference>
<gene>
    <name evidence="1" type="ORF">SAMN02745885_00543</name>
</gene>
<dbReference type="PANTHER" id="PTHR12993:SF11">
    <property type="entry name" value="N-ACETYLGLUCOSAMINYL-PHOSPHATIDYLINOSITOL DE-N-ACETYLASE"/>
    <property type="match status" value="1"/>
</dbReference>